<evidence type="ECO:0000259" key="4">
    <source>
        <dbReference type="PROSITE" id="PS50977"/>
    </source>
</evidence>
<dbReference type="OrthoDB" id="4542604at2"/>
<dbReference type="STRING" id="446462.Amir_0828"/>
<dbReference type="Pfam" id="PF19344">
    <property type="entry name" value="TetR_C_32"/>
    <property type="match status" value="1"/>
</dbReference>
<dbReference type="GO" id="GO:0003700">
    <property type="term" value="F:DNA-binding transcription factor activity"/>
    <property type="evidence" value="ECO:0007669"/>
    <property type="project" value="TreeGrafter"/>
</dbReference>
<proteinExistence type="predicted"/>
<evidence type="ECO:0000256" key="2">
    <source>
        <dbReference type="PROSITE-ProRule" id="PRU00335"/>
    </source>
</evidence>
<protein>
    <submittedName>
        <fullName evidence="5">Transcriptional regulator, TetR family</fullName>
    </submittedName>
</protein>
<feature type="DNA-binding region" description="H-T-H motif" evidence="2">
    <location>
        <begin position="43"/>
        <end position="62"/>
    </location>
</feature>
<dbReference type="EMBL" id="CP001630">
    <property type="protein sequence ID" value="ACU34789.1"/>
    <property type="molecule type" value="Genomic_DNA"/>
</dbReference>
<accession>C6WM55</accession>
<dbReference type="InterPro" id="IPR001647">
    <property type="entry name" value="HTH_TetR"/>
</dbReference>
<evidence type="ECO:0000313" key="5">
    <source>
        <dbReference type="EMBL" id="ACU34789.1"/>
    </source>
</evidence>
<dbReference type="InterPro" id="IPR045823">
    <property type="entry name" value="TetR_C_32"/>
</dbReference>
<evidence type="ECO:0000256" key="3">
    <source>
        <dbReference type="SAM" id="MobiDB-lite"/>
    </source>
</evidence>
<organism evidence="5 6">
    <name type="scientific">Actinosynnema mirum (strain ATCC 29888 / DSM 43827 / JCM 3225 / NBRC 14064 / NCIMB 13271 / NRRL B-12336 / IMRU 3971 / 101)</name>
    <dbReference type="NCBI Taxonomy" id="446462"/>
    <lineage>
        <taxon>Bacteria</taxon>
        <taxon>Bacillati</taxon>
        <taxon>Actinomycetota</taxon>
        <taxon>Actinomycetes</taxon>
        <taxon>Pseudonocardiales</taxon>
        <taxon>Pseudonocardiaceae</taxon>
        <taxon>Actinosynnema</taxon>
    </lineage>
</organism>
<dbReference type="eggNOG" id="COG1309">
    <property type="taxonomic scope" value="Bacteria"/>
</dbReference>
<dbReference type="InterPro" id="IPR009057">
    <property type="entry name" value="Homeodomain-like_sf"/>
</dbReference>
<evidence type="ECO:0000256" key="1">
    <source>
        <dbReference type="ARBA" id="ARBA00023125"/>
    </source>
</evidence>
<feature type="compositionally biased region" description="Low complexity" evidence="3">
    <location>
        <begin position="226"/>
        <end position="267"/>
    </location>
</feature>
<dbReference type="InterPro" id="IPR050109">
    <property type="entry name" value="HTH-type_TetR-like_transc_reg"/>
</dbReference>
<keyword evidence="6" id="KW-1185">Reference proteome</keyword>
<gene>
    <name evidence="5" type="ordered locus">Amir_0828</name>
</gene>
<dbReference type="Proteomes" id="UP000002213">
    <property type="component" value="Chromosome"/>
</dbReference>
<dbReference type="SUPFAM" id="SSF46689">
    <property type="entry name" value="Homeodomain-like"/>
    <property type="match status" value="1"/>
</dbReference>
<dbReference type="PANTHER" id="PTHR30055">
    <property type="entry name" value="HTH-TYPE TRANSCRIPTIONAL REGULATOR RUTR"/>
    <property type="match status" value="1"/>
</dbReference>
<dbReference type="RefSeq" id="WP_012783451.1">
    <property type="nucleotide sequence ID" value="NC_013093.1"/>
</dbReference>
<dbReference type="PANTHER" id="PTHR30055:SF160">
    <property type="entry name" value="TRANSCRIPTIONAL REGULATORY PROTEIN (PROBABLY ASNC-FAMILY)-RELATED"/>
    <property type="match status" value="1"/>
</dbReference>
<keyword evidence="1 2" id="KW-0238">DNA-binding</keyword>
<dbReference type="InterPro" id="IPR036271">
    <property type="entry name" value="Tet_transcr_reg_TetR-rel_C_sf"/>
</dbReference>
<name>C6WM55_ACTMD</name>
<dbReference type="PROSITE" id="PS50977">
    <property type="entry name" value="HTH_TETR_2"/>
    <property type="match status" value="1"/>
</dbReference>
<dbReference type="AlphaFoldDB" id="C6WM55"/>
<dbReference type="HOGENOM" id="CLU_069356_11_1_11"/>
<dbReference type="Gene3D" id="1.10.357.10">
    <property type="entry name" value="Tetracycline Repressor, domain 2"/>
    <property type="match status" value="1"/>
</dbReference>
<dbReference type="SUPFAM" id="SSF48498">
    <property type="entry name" value="Tetracyclin repressor-like, C-terminal domain"/>
    <property type="match status" value="1"/>
</dbReference>
<evidence type="ECO:0000313" key="6">
    <source>
        <dbReference type="Proteomes" id="UP000002213"/>
    </source>
</evidence>
<feature type="region of interest" description="Disordered" evidence="3">
    <location>
        <begin position="226"/>
        <end position="275"/>
    </location>
</feature>
<dbReference type="GO" id="GO:0000976">
    <property type="term" value="F:transcription cis-regulatory region binding"/>
    <property type="evidence" value="ECO:0007669"/>
    <property type="project" value="TreeGrafter"/>
</dbReference>
<dbReference type="Pfam" id="PF00440">
    <property type="entry name" value="TetR_N"/>
    <property type="match status" value="1"/>
</dbReference>
<dbReference type="KEGG" id="ami:Amir_0828"/>
<feature type="domain" description="HTH tetR-type" evidence="4">
    <location>
        <begin position="21"/>
        <end position="80"/>
    </location>
</feature>
<sequence>MVRTVKGGTDARRERWKGHREARRAEFVEATIRAVARHGADVGMDEIAGEAGVSKPVLYRHFADKADLYLAVGRRATELLMDRLGPAIEGDGSLRARITRIVDAYLSVIEEHPHLYRFVVRAAFAERPVEQDVVGEDKAMIATALTRLFGDFLRANGMDSGGAEPWAHALVGMVQNAGDWWLDRQSMSRASLGDYLSTIIWHALDGLLRSAGVVLDPDEPIEARVTGASGASGASGTSAVTGASGASAVTGASGAAGQAQAGPGQAGLRLVGEQP</sequence>
<reference evidence="5 6" key="1">
    <citation type="journal article" date="2009" name="Stand. Genomic Sci.">
        <title>Complete genome sequence of Actinosynnema mirum type strain (101).</title>
        <authorList>
            <person name="Land M."/>
            <person name="Lapidus A."/>
            <person name="Mayilraj S."/>
            <person name="Chen F."/>
            <person name="Copeland A."/>
            <person name="Del Rio T.G."/>
            <person name="Nolan M."/>
            <person name="Lucas S."/>
            <person name="Tice H."/>
            <person name="Cheng J.F."/>
            <person name="Chertkov O."/>
            <person name="Bruce D."/>
            <person name="Goodwin L."/>
            <person name="Pitluck S."/>
            <person name="Rohde M."/>
            <person name="Goker M."/>
            <person name="Pati A."/>
            <person name="Ivanova N."/>
            <person name="Mavromatis K."/>
            <person name="Chen A."/>
            <person name="Palaniappan K."/>
            <person name="Hauser L."/>
            <person name="Chang Y.J."/>
            <person name="Jeffries C.C."/>
            <person name="Brettin T."/>
            <person name="Detter J.C."/>
            <person name="Han C."/>
            <person name="Chain P."/>
            <person name="Tindall B.J."/>
            <person name="Bristow J."/>
            <person name="Eisen J.A."/>
            <person name="Markowitz V."/>
            <person name="Hugenholtz P."/>
            <person name="Kyrpides N.C."/>
            <person name="Klenk H.P."/>
        </authorList>
    </citation>
    <scope>NUCLEOTIDE SEQUENCE [LARGE SCALE GENOMIC DNA]</scope>
    <source>
        <strain evidence="6">ATCC 29888 / DSM 43827 / JCM 3225 / NBRC 14064 / NCIMB 13271 / NRRL B-12336 / IMRU 3971 / 101</strain>
    </source>
</reference>